<evidence type="ECO:0000313" key="6">
    <source>
        <dbReference type="EMBL" id="GJC84064.1"/>
    </source>
</evidence>
<keyword evidence="4" id="KW-1133">Transmembrane helix</keyword>
<dbReference type="EMBL" id="BPPX01000013">
    <property type="protein sequence ID" value="GJC84064.1"/>
    <property type="molecule type" value="Genomic_DNA"/>
</dbReference>
<comment type="similarity">
    <text evidence="2">Belongs to the TspO/BZRP family.</text>
</comment>
<dbReference type="Proteomes" id="UP001055172">
    <property type="component" value="Unassembled WGS sequence"/>
</dbReference>
<dbReference type="CDD" id="cd15904">
    <property type="entry name" value="TSPO_MBR"/>
    <property type="match status" value="1"/>
</dbReference>
<dbReference type="GO" id="GO:0033013">
    <property type="term" value="P:tetrapyrrole metabolic process"/>
    <property type="evidence" value="ECO:0007669"/>
    <property type="project" value="UniProtKB-ARBA"/>
</dbReference>
<proteinExistence type="inferred from homology"/>
<dbReference type="GO" id="GO:0005741">
    <property type="term" value="C:mitochondrial outer membrane"/>
    <property type="evidence" value="ECO:0007669"/>
    <property type="project" value="TreeGrafter"/>
</dbReference>
<reference evidence="6 7" key="1">
    <citation type="submission" date="2021-07" db="EMBL/GenBank/DDBJ databases">
        <title>Genome data of Colletotrichum spaethianum.</title>
        <authorList>
            <person name="Utami Y.D."/>
            <person name="Hiruma K."/>
        </authorList>
    </citation>
    <scope>NUCLEOTIDE SEQUENCE [LARGE SCALE GENOMIC DNA]</scope>
    <source>
        <strain evidence="6 7">MAFF 242679</strain>
    </source>
</reference>
<dbReference type="PANTHER" id="PTHR10057:SF0">
    <property type="entry name" value="TRANSLOCATOR PROTEIN"/>
    <property type="match status" value="1"/>
</dbReference>
<protein>
    <submittedName>
        <fullName evidence="6">Translocator</fullName>
    </submittedName>
</protein>
<evidence type="ECO:0000256" key="2">
    <source>
        <dbReference type="ARBA" id="ARBA00007524"/>
    </source>
</evidence>
<dbReference type="InterPro" id="IPR004307">
    <property type="entry name" value="TspO_MBR"/>
</dbReference>
<dbReference type="Gene3D" id="1.20.1260.100">
    <property type="entry name" value="TspO/MBR protein"/>
    <property type="match status" value="1"/>
</dbReference>
<keyword evidence="7" id="KW-1185">Reference proteome</keyword>
<evidence type="ECO:0000256" key="1">
    <source>
        <dbReference type="ARBA" id="ARBA00004141"/>
    </source>
</evidence>
<keyword evidence="3" id="KW-0812">Transmembrane</keyword>
<name>A0AA37GNR4_9PEZI</name>
<organism evidence="6 7">
    <name type="scientific">Colletotrichum liriopes</name>
    <dbReference type="NCBI Taxonomy" id="708192"/>
    <lineage>
        <taxon>Eukaryota</taxon>
        <taxon>Fungi</taxon>
        <taxon>Dikarya</taxon>
        <taxon>Ascomycota</taxon>
        <taxon>Pezizomycotina</taxon>
        <taxon>Sordariomycetes</taxon>
        <taxon>Hypocreomycetidae</taxon>
        <taxon>Glomerellales</taxon>
        <taxon>Glomerellaceae</taxon>
        <taxon>Colletotrichum</taxon>
        <taxon>Colletotrichum spaethianum species complex</taxon>
    </lineage>
</organism>
<dbReference type="Pfam" id="PF03073">
    <property type="entry name" value="TspO_MBR"/>
    <property type="match status" value="1"/>
</dbReference>
<evidence type="ECO:0000256" key="5">
    <source>
        <dbReference type="ARBA" id="ARBA00023136"/>
    </source>
</evidence>
<sequence length="217" mass="23281">MTTFIPALTLPHQVFENAAASILLPIALGTAVGYSTRPKATQKTYAAIKNPLTALPHGSLARHGPSFTGAPAHTSPFLLLNQYATTNMSNYSLMGYAAHRAINTGLSPFSSIEHINMTKQGATLYTIQLGLNLIWMPLFFGLKRPIEATVDIVALLGVNTYLTYLWGSVDAVAGACLVPYLGWLSFATYLCAGAGYLNDWDLKGAEERAAAATDKKQ</sequence>
<dbReference type="AlphaFoldDB" id="A0AA37GNR4"/>
<comment type="caution">
    <text evidence="6">The sequence shown here is derived from an EMBL/GenBank/DDBJ whole genome shotgun (WGS) entry which is preliminary data.</text>
</comment>
<evidence type="ECO:0000256" key="4">
    <source>
        <dbReference type="ARBA" id="ARBA00022989"/>
    </source>
</evidence>
<evidence type="ECO:0000313" key="7">
    <source>
        <dbReference type="Proteomes" id="UP001055172"/>
    </source>
</evidence>
<dbReference type="FunFam" id="1.20.1260.100:FF:000001">
    <property type="entry name" value="translocator protein 2"/>
    <property type="match status" value="1"/>
</dbReference>
<evidence type="ECO:0000256" key="3">
    <source>
        <dbReference type="ARBA" id="ARBA00022692"/>
    </source>
</evidence>
<dbReference type="InterPro" id="IPR038330">
    <property type="entry name" value="TspO/MBR-related_sf"/>
</dbReference>
<keyword evidence="5" id="KW-0472">Membrane</keyword>
<comment type="subcellular location">
    <subcellularLocation>
        <location evidence="1">Membrane</location>
        <topology evidence="1">Multi-pass membrane protein</topology>
    </subcellularLocation>
</comment>
<dbReference type="PANTHER" id="PTHR10057">
    <property type="entry name" value="PERIPHERAL-TYPE BENZODIAZEPINE RECEPTOR"/>
    <property type="match status" value="1"/>
</dbReference>
<gene>
    <name evidence="6" type="ORF">ColLi_06902</name>
</gene>
<accession>A0AA37GNR4</accession>